<feature type="compositionally biased region" description="Basic residues" evidence="1">
    <location>
        <begin position="428"/>
        <end position="439"/>
    </location>
</feature>
<dbReference type="WBParaSite" id="snap_masked-unitig_26172-processed-gene-0.0-mRNA-1">
    <property type="protein sequence ID" value="snap_masked-unitig_26172-processed-gene-0.0-mRNA-1"/>
    <property type="gene ID" value="snap_masked-unitig_26172-processed-gene-0.0"/>
</dbReference>
<dbReference type="PROSITE" id="PS50222">
    <property type="entry name" value="EF_HAND_2"/>
    <property type="match status" value="1"/>
</dbReference>
<name>A0A1I8JPB8_9PLAT</name>
<dbReference type="AlphaFoldDB" id="A0A1I8JPB8"/>
<organism evidence="3 4">
    <name type="scientific">Macrostomum lignano</name>
    <dbReference type="NCBI Taxonomy" id="282301"/>
    <lineage>
        <taxon>Eukaryota</taxon>
        <taxon>Metazoa</taxon>
        <taxon>Spiralia</taxon>
        <taxon>Lophotrochozoa</taxon>
        <taxon>Platyhelminthes</taxon>
        <taxon>Rhabditophora</taxon>
        <taxon>Macrostomorpha</taxon>
        <taxon>Macrostomida</taxon>
        <taxon>Macrostomidae</taxon>
        <taxon>Macrostomum</taxon>
    </lineage>
</organism>
<dbReference type="GO" id="GO:0005509">
    <property type="term" value="F:calcium ion binding"/>
    <property type="evidence" value="ECO:0007669"/>
    <property type="project" value="InterPro"/>
</dbReference>
<feature type="compositionally biased region" description="Basic and acidic residues" evidence="1">
    <location>
        <begin position="208"/>
        <end position="228"/>
    </location>
</feature>
<proteinExistence type="predicted"/>
<reference evidence="4" key="1">
    <citation type="submission" date="2016-11" db="UniProtKB">
        <authorList>
            <consortium name="WormBaseParasite"/>
        </authorList>
    </citation>
    <scope>IDENTIFICATION</scope>
</reference>
<feature type="region of interest" description="Disordered" evidence="1">
    <location>
        <begin position="208"/>
        <end position="243"/>
    </location>
</feature>
<protein>
    <submittedName>
        <fullName evidence="4">EF-hand domain-containing protein</fullName>
    </submittedName>
</protein>
<evidence type="ECO:0000313" key="4">
    <source>
        <dbReference type="WBParaSite" id="snap_masked-unitig_26172-processed-gene-0.0-mRNA-1"/>
    </source>
</evidence>
<evidence type="ECO:0000256" key="1">
    <source>
        <dbReference type="SAM" id="MobiDB-lite"/>
    </source>
</evidence>
<feature type="domain" description="EF-hand" evidence="2">
    <location>
        <begin position="131"/>
        <end position="166"/>
    </location>
</feature>
<keyword evidence="3" id="KW-1185">Reference proteome</keyword>
<feature type="region of interest" description="Disordered" evidence="1">
    <location>
        <begin position="55"/>
        <end position="130"/>
    </location>
</feature>
<sequence>EASILFEAQLFSFGCPAGSPLLSAAVLQQRSLAKPHRPLRLPVLLALLLALNQPWPPRRGEGSGNSEGRDGRSRARLSRFAFRTRRRRTRHHDRRDDDDGDDAEDAKAIGTEGDGSGGTTRATTTSPSWKSRQKKLAELFANCDKNNDTKLSLEMMEAWLAEIAHARRRESRQSPALHSIEGRHLGQGYELFAQPGGLEEGDAHHEVIGDEPAGQRDGGHIRPDDGKGLRRAGRTPTPNADKKLDKRGVCRLHVRASTRPRMKDVVVQGGAERVRREPGRPGRIDLAEYMRELFPDYEKEKREGKKLPKWVVKEEEFFKKSMTPSHSCRMNLDLNKDGSLDADEVNPSTCLKRADEDRDKFSLQEGGDEELWETFVGHRATHYGVIGEVARQQPIDELRSLFAHHSGWASRPDDPPIEYLRSGAERQNRRRLKGQRKPISKGGMSLLQPPHSPAGALSHLLAAGIAHRDSPKAAGGTQQRHRTTGLDVVINPEAALHSDKSWGFAVQGGSDMGLRYHSQRHSHYKSGLEPGGTSHREESAKTCCAPISPTRPARGFIYVAALRCPDGAIGAAASSARAEVVRGARLAPRGRPSRMCAGQDLQILDEPAAAV</sequence>
<dbReference type="InterPro" id="IPR002048">
    <property type="entry name" value="EF_hand_dom"/>
</dbReference>
<dbReference type="Proteomes" id="UP000095280">
    <property type="component" value="Unplaced"/>
</dbReference>
<accession>A0A1I8JPB8</accession>
<feature type="region of interest" description="Disordered" evidence="1">
    <location>
        <begin position="428"/>
        <end position="447"/>
    </location>
</feature>
<evidence type="ECO:0000313" key="3">
    <source>
        <dbReference type="Proteomes" id="UP000095280"/>
    </source>
</evidence>
<evidence type="ECO:0000259" key="2">
    <source>
        <dbReference type="PROSITE" id="PS50222"/>
    </source>
</evidence>
<feature type="compositionally biased region" description="Basic residues" evidence="1">
    <location>
        <begin position="74"/>
        <end position="93"/>
    </location>
</feature>
<feature type="compositionally biased region" description="Low complexity" evidence="1">
    <location>
        <begin position="119"/>
        <end position="128"/>
    </location>
</feature>